<dbReference type="PANTHER" id="PTHR42928">
    <property type="entry name" value="TRICARBOXYLATE-BINDING PROTEIN"/>
    <property type="match status" value="1"/>
</dbReference>
<dbReference type="Pfam" id="PF03401">
    <property type="entry name" value="TctC"/>
    <property type="match status" value="1"/>
</dbReference>
<dbReference type="InterPro" id="IPR005064">
    <property type="entry name" value="BUG"/>
</dbReference>
<keyword evidence="4" id="KW-1185">Reference proteome</keyword>
<evidence type="ECO:0000313" key="4">
    <source>
        <dbReference type="Proteomes" id="UP000294664"/>
    </source>
</evidence>
<dbReference type="EMBL" id="SMAI01000011">
    <property type="protein sequence ID" value="TCT02947.1"/>
    <property type="molecule type" value="Genomic_DNA"/>
</dbReference>
<organism evidence="3 4">
    <name type="scientific">Aquabacter spiritensis</name>
    <dbReference type="NCBI Taxonomy" id="933073"/>
    <lineage>
        <taxon>Bacteria</taxon>
        <taxon>Pseudomonadati</taxon>
        <taxon>Pseudomonadota</taxon>
        <taxon>Alphaproteobacteria</taxon>
        <taxon>Hyphomicrobiales</taxon>
        <taxon>Xanthobacteraceae</taxon>
        <taxon>Aquabacter</taxon>
    </lineage>
</organism>
<comment type="similarity">
    <text evidence="1">Belongs to the UPF0065 (bug) family.</text>
</comment>
<name>A0A4R3LWN4_9HYPH</name>
<dbReference type="Gene3D" id="3.40.190.10">
    <property type="entry name" value="Periplasmic binding protein-like II"/>
    <property type="match status" value="1"/>
</dbReference>
<dbReference type="PANTHER" id="PTHR42928:SF5">
    <property type="entry name" value="BLR1237 PROTEIN"/>
    <property type="match status" value="1"/>
</dbReference>
<protein>
    <submittedName>
        <fullName evidence="3">Tripartite-type tricarboxylate transporter receptor subunit TctC</fullName>
    </submittedName>
</protein>
<gene>
    <name evidence="3" type="ORF">EDC64_111119</name>
</gene>
<accession>A0A4R3LWN4</accession>
<dbReference type="InterPro" id="IPR042100">
    <property type="entry name" value="Bug_dom1"/>
</dbReference>
<evidence type="ECO:0000256" key="2">
    <source>
        <dbReference type="SAM" id="SignalP"/>
    </source>
</evidence>
<dbReference type="AlphaFoldDB" id="A0A4R3LWN4"/>
<dbReference type="PIRSF" id="PIRSF017082">
    <property type="entry name" value="YflP"/>
    <property type="match status" value="1"/>
</dbReference>
<feature type="signal peptide" evidence="2">
    <location>
        <begin position="1"/>
        <end position="34"/>
    </location>
</feature>
<evidence type="ECO:0000313" key="3">
    <source>
        <dbReference type="EMBL" id="TCT02947.1"/>
    </source>
</evidence>
<reference evidence="3 4" key="1">
    <citation type="submission" date="2019-03" db="EMBL/GenBank/DDBJ databases">
        <title>Genomic Encyclopedia of Type Strains, Phase IV (KMG-IV): sequencing the most valuable type-strain genomes for metagenomic binning, comparative biology and taxonomic classification.</title>
        <authorList>
            <person name="Goeker M."/>
        </authorList>
    </citation>
    <scope>NUCLEOTIDE SEQUENCE [LARGE SCALE GENOMIC DNA]</scope>
    <source>
        <strain evidence="3 4">DSM 9035</strain>
    </source>
</reference>
<comment type="caution">
    <text evidence="3">The sequence shown here is derived from an EMBL/GenBank/DDBJ whole genome shotgun (WGS) entry which is preliminary data.</text>
</comment>
<dbReference type="CDD" id="cd13578">
    <property type="entry name" value="PBP2_Bug27"/>
    <property type="match status" value="1"/>
</dbReference>
<dbReference type="Gene3D" id="3.40.190.150">
    <property type="entry name" value="Bordetella uptake gene, domain 1"/>
    <property type="match status" value="1"/>
</dbReference>
<keyword evidence="3" id="KW-0675">Receptor</keyword>
<dbReference type="RefSeq" id="WP_132033443.1">
    <property type="nucleotide sequence ID" value="NZ_SMAI01000011.1"/>
</dbReference>
<sequence length="334" mass="35035">MRPPNTTPARSGIGKWMTAGIAAAFALFAGAASAADPYPTRPITIVVPFAPGGPTDLIARVLGESLQKRLGQAIVIDNRPGAAGNTGMGVAARATPDGYTLLLTSTSIAVNAAMFDKLPYDPIKDFIPISELVNSPNVFIVKAESGIKTLPELIAKIKAAPGTFNYSSPGAGTKSHMSGEWLKLLATIDSTHVPYRGAGPATTAVIQGDVQYACVALPPAESLIKSGRLNALAVTGAKRWFSLPDVPTMVELGYKDFVSDTFQALFAPTGTPAEIVARLTKETREVMAEPAVIEQARKLGFEVVNGTPEDLGKRVAAEIPAVKDIVAKAKIRSE</sequence>
<proteinExistence type="inferred from homology"/>
<dbReference type="OrthoDB" id="7375033at2"/>
<feature type="chain" id="PRO_5020588232" evidence="2">
    <location>
        <begin position="35"/>
        <end position="334"/>
    </location>
</feature>
<dbReference type="Proteomes" id="UP000294664">
    <property type="component" value="Unassembled WGS sequence"/>
</dbReference>
<evidence type="ECO:0000256" key="1">
    <source>
        <dbReference type="ARBA" id="ARBA00006987"/>
    </source>
</evidence>
<keyword evidence="2" id="KW-0732">Signal</keyword>
<dbReference type="SUPFAM" id="SSF53850">
    <property type="entry name" value="Periplasmic binding protein-like II"/>
    <property type="match status" value="1"/>
</dbReference>